<dbReference type="GO" id="GO:0008675">
    <property type="term" value="F:2-dehydro-3-deoxy-phosphogluconate aldolase activity"/>
    <property type="evidence" value="ECO:0007669"/>
    <property type="project" value="UniProtKB-ARBA"/>
</dbReference>
<evidence type="ECO:0000256" key="5">
    <source>
        <dbReference type="PIRSR" id="PIRSR001365-1"/>
    </source>
</evidence>
<feature type="binding site" evidence="6">
    <location>
        <position position="44"/>
    </location>
    <ligand>
        <name>pyruvate</name>
        <dbReference type="ChEBI" id="CHEBI:15361"/>
    </ligand>
</feature>
<evidence type="ECO:0000256" key="6">
    <source>
        <dbReference type="PIRSR" id="PIRSR001365-2"/>
    </source>
</evidence>
<keyword evidence="4" id="KW-0704">Schiff base</keyword>
<reference evidence="8" key="1">
    <citation type="submission" date="2016-03" db="EMBL/GenBank/DDBJ databases">
        <authorList>
            <person name="Oger P.M."/>
        </authorList>
    </citation>
    <scope>NUCLEOTIDE SEQUENCE [LARGE SCALE GENOMIC DNA]</scope>
    <source>
        <strain evidence="8">OG-1</strain>
    </source>
</reference>
<evidence type="ECO:0000313" key="8">
    <source>
        <dbReference type="Proteomes" id="UP000073604"/>
    </source>
</evidence>
<protein>
    <submittedName>
        <fullName evidence="7">Dihydrodipicolinate synthase family protein</fullName>
    </submittedName>
</protein>
<dbReference type="Gene3D" id="3.20.20.70">
    <property type="entry name" value="Aldolase class I"/>
    <property type="match status" value="1"/>
</dbReference>
<sequence length="296" mass="32956">MHGVIVPLVTPFNEDYSIDVSALEEHLDYLQKVGVHGIFINATTGEFTSLSKEERKFLAEKGRELVTSAFYLVGATSSNMFEVVELTKHAQDIGADYVVIAPPYYCPLNEEALFKHYSTVAEKTDIPIILYNIPVCANSLSVPLVKRLALEYPSIAGIKATIDSVNYIRDVILDVKEERKDFAVFTGLDQHLLNTLILGGDGGVMACANFAPELHLRLYKAFNEKRFEEAFEYSRKLAKISKVYDLASSFGSAIKLAMKARGFSIKPVLRPPYVMDGREVEEKIKALLAEVLGSHQ</sequence>
<dbReference type="CDD" id="cd00408">
    <property type="entry name" value="DHDPS-like"/>
    <property type="match status" value="1"/>
</dbReference>
<dbReference type="KEGG" id="tpep:A0127_08725"/>
<dbReference type="STRING" id="53952.A0127_08725"/>
<dbReference type="PANTHER" id="PTHR12128:SF66">
    <property type="entry name" value="4-HYDROXY-2-OXOGLUTARATE ALDOLASE, MITOCHONDRIAL"/>
    <property type="match status" value="1"/>
</dbReference>
<keyword evidence="8" id="KW-1185">Reference proteome</keyword>
<dbReference type="AlphaFoldDB" id="A0A142CWT8"/>
<organism evidence="7 8">
    <name type="scientific">Thermococcus peptonophilus</name>
    <dbReference type="NCBI Taxonomy" id="53952"/>
    <lineage>
        <taxon>Archaea</taxon>
        <taxon>Methanobacteriati</taxon>
        <taxon>Methanobacteriota</taxon>
        <taxon>Thermococci</taxon>
        <taxon>Thermococcales</taxon>
        <taxon>Thermococcaceae</taxon>
        <taxon>Thermococcus</taxon>
    </lineage>
</organism>
<accession>A0A142CWT8</accession>
<evidence type="ECO:0000256" key="2">
    <source>
        <dbReference type="ARBA" id="ARBA00011881"/>
    </source>
</evidence>
<dbReference type="GO" id="GO:0008840">
    <property type="term" value="F:4-hydroxy-tetrahydrodipicolinate synthase activity"/>
    <property type="evidence" value="ECO:0007669"/>
    <property type="project" value="TreeGrafter"/>
</dbReference>
<dbReference type="GeneID" id="27140628"/>
<dbReference type="PANTHER" id="PTHR12128">
    <property type="entry name" value="DIHYDRODIPICOLINATE SYNTHASE"/>
    <property type="match status" value="1"/>
</dbReference>
<evidence type="ECO:0000256" key="1">
    <source>
        <dbReference type="ARBA" id="ARBA00004496"/>
    </source>
</evidence>
<dbReference type="InterPro" id="IPR013785">
    <property type="entry name" value="Aldolase_TIM"/>
</dbReference>
<feature type="active site" description="Schiff-base intermediate with substrate" evidence="5">
    <location>
        <position position="159"/>
    </location>
</feature>
<dbReference type="SMART" id="SM01130">
    <property type="entry name" value="DHDPS"/>
    <property type="match status" value="1"/>
</dbReference>
<dbReference type="PROSITE" id="PS00666">
    <property type="entry name" value="DHDPS_2"/>
    <property type="match status" value="1"/>
</dbReference>
<dbReference type="SUPFAM" id="SSF51569">
    <property type="entry name" value="Aldolase"/>
    <property type="match status" value="1"/>
</dbReference>
<dbReference type="RefSeq" id="WP_062390417.1">
    <property type="nucleotide sequence ID" value="NZ_CP014750.1"/>
</dbReference>
<comment type="subcellular location">
    <subcellularLocation>
        <location evidence="1">Cytoplasm</location>
    </subcellularLocation>
</comment>
<dbReference type="PIRSF" id="PIRSF001365">
    <property type="entry name" value="DHDPS"/>
    <property type="match status" value="1"/>
</dbReference>
<dbReference type="InterPro" id="IPR020625">
    <property type="entry name" value="Schiff_base-form_aldolases_AS"/>
</dbReference>
<dbReference type="OrthoDB" id="33636at2157"/>
<dbReference type="Pfam" id="PF00701">
    <property type="entry name" value="DHDPS"/>
    <property type="match status" value="1"/>
</dbReference>
<gene>
    <name evidence="7" type="ORF">A0127_08725</name>
</gene>
<dbReference type="EMBL" id="CP014750">
    <property type="protein sequence ID" value="AMQ19240.1"/>
    <property type="molecule type" value="Genomic_DNA"/>
</dbReference>
<dbReference type="GO" id="GO:0005737">
    <property type="term" value="C:cytoplasm"/>
    <property type="evidence" value="ECO:0007669"/>
    <property type="project" value="UniProtKB-SubCell"/>
</dbReference>
<name>A0A142CWT8_9EURY</name>
<proteinExistence type="predicted"/>
<feature type="binding site" evidence="6">
    <location>
        <position position="204"/>
    </location>
    <ligand>
        <name>pyruvate</name>
        <dbReference type="ChEBI" id="CHEBI:15361"/>
    </ligand>
</feature>
<dbReference type="PRINTS" id="PR00146">
    <property type="entry name" value="DHPICSNTHASE"/>
</dbReference>
<keyword evidence="3" id="KW-0456">Lyase</keyword>
<evidence type="ECO:0000313" key="7">
    <source>
        <dbReference type="EMBL" id="AMQ19240.1"/>
    </source>
</evidence>
<dbReference type="GO" id="GO:0044281">
    <property type="term" value="P:small molecule metabolic process"/>
    <property type="evidence" value="ECO:0007669"/>
    <property type="project" value="UniProtKB-ARBA"/>
</dbReference>
<dbReference type="InterPro" id="IPR002220">
    <property type="entry name" value="DapA-like"/>
</dbReference>
<comment type="subunit">
    <text evidence="2">Homotetramer.</text>
</comment>
<dbReference type="Proteomes" id="UP000073604">
    <property type="component" value="Chromosome"/>
</dbReference>
<evidence type="ECO:0000256" key="4">
    <source>
        <dbReference type="ARBA" id="ARBA00023270"/>
    </source>
</evidence>
<feature type="active site" description="Proton donor/acceptor" evidence="5">
    <location>
        <position position="131"/>
    </location>
</feature>
<evidence type="ECO:0000256" key="3">
    <source>
        <dbReference type="ARBA" id="ARBA00023239"/>
    </source>
</evidence>